<evidence type="ECO:0000259" key="1">
    <source>
        <dbReference type="Pfam" id="PF00561"/>
    </source>
</evidence>
<dbReference type="SUPFAM" id="SSF53474">
    <property type="entry name" value="alpha/beta-Hydrolases"/>
    <property type="match status" value="1"/>
</dbReference>
<accession>A0A5C1I9G7</accession>
<protein>
    <submittedName>
        <fullName evidence="2">Alpha/beta hydrolase</fullName>
    </submittedName>
</protein>
<name>A0A5C1I9G7_9SPHI</name>
<feature type="domain" description="AB hydrolase-1" evidence="1">
    <location>
        <begin position="43"/>
        <end position="271"/>
    </location>
</feature>
<evidence type="ECO:0000313" key="2">
    <source>
        <dbReference type="EMBL" id="QEM13401.1"/>
    </source>
</evidence>
<reference evidence="2" key="1">
    <citation type="submission" date="2019-08" db="EMBL/GenBank/DDBJ databases">
        <title>Comparative genome analysis confer to the adaptation heavy metal polluted environment.</title>
        <authorList>
            <person name="Li Y."/>
        </authorList>
    </citation>
    <scope>NUCLEOTIDE SEQUENCE [LARGE SCALE GENOMIC DNA]</scope>
    <source>
        <strain evidence="2">P1</strain>
    </source>
</reference>
<gene>
    <name evidence="2" type="ORF">DEO27_026455</name>
</gene>
<dbReference type="PANTHER" id="PTHR43433:SF5">
    <property type="entry name" value="AB HYDROLASE-1 DOMAIN-CONTAINING PROTEIN"/>
    <property type="match status" value="1"/>
</dbReference>
<sequence>MKTNIEYTASTVPTQFISINGTSFAYRRFGNKAGLPLVHLQHFTGTMENWDPRVLDALARDREIIIFNNRGVASTGGETPDNIAAIAKDAEAFIDALGLEKIDLLGFSMGRMVAQQFTLDRPELVNKLILLGTAPRGGHEIDDFTPEVWAIFAKEFPSEYEILLETLFSPTTTSQQAAYKFLNRVKNGRVENRDSKISEQVAPAQSAAIKGWANINPGDYTYLKAIKQPVFVLTGHNDIIFPTVNSFLLQQNLPDAQLIIYPDSNHGAQYQFPDLFVKQLTDFLNGVK</sequence>
<dbReference type="GO" id="GO:0016787">
    <property type="term" value="F:hydrolase activity"/>
    <property type="evidence" value="ECO:0007669"/>
    <property type="project" value="UniProtKB-KW"/>
</dbReference>
<dbReference type="AlphaFoldDB" id="A0A5C1I9G7"/>
<dbReference type="InterPro" id="IPR029058">
    <property type="entry name" value="AB_hydrolase_fold"/>
</dbReference>
<dbReference type="InterPro" id="IPR050471">
    <property type="entry name" value="AB_hydrolase"/>
</dbReference>
<dbReference type="OrthoDB" id="9773293at2"/>
<dbReference type="Proteomes" id="UP000251402">
    <property type="component" value="Chromosome"/>
</dbReference>
<keyword evidence="2" id="KW-0378">Hydrolase</keyword>
<proteinExistence type="predicted"/>
<evidence type="ECO:0000313" key="3">
    <source>
        <dbReference type="Proteomes" id="UP000251402"/>
    </source>
</evidence>
<dbReference type="Gene3D" id="3.40.50.1820">
    <property type="entry name" value="alpha/beta hydrolase"/>
    <property type="match status" value="1"/>
</dbReference>
<dbReference type="InterPro" id="IPR000073">
    <property type="entry name" value="AB_hydrolase_1"/>
</dbReference>
<dbReference type="RefSeq" id="WP_112574603.1">
    <property type="nucleotide sequence ID" value="NZ_CP043450.1"/>
</dbReference>
<dbReference type="Pfam" id="PF00561">
    <property type="entry name" value="Abhydrolase_1"/>
    <property type="match status" value="1"/>
</dbReference>
<dbReference type="EMBL" id="CP043450">
    <property type="protein sequence ID" value="QEM13401.1"/>
    <property type="molecule type" value="Genomic_DNA"/>
</dbReference>
<organism evidence="2 3">
    <name type="scientific">Mucilaginibacter rubeus</name>
    <dbReference type="NCBI Taxonomy" id="2027860"/>
    <lineage>
        <taxon>Bacteria</taxon>
        <taxon>Pseudomonadati</taxon>
        <taxon>Bacteroidota</taxon>
        <taxon>Sphingobacteriia</taxon>
        <taxon>Sphingobacteriales</taxon>
        <taxon>Sphingobacteriaceae</taxon>
        <taxon>Mucilaginibacter</taxon>
    </lineage>
</organism>
<dbReference type="PANTHER" id="PTHR43433">
    <property type="entry name" value="HYDROLASE, ALPHA/BETA FOLD FAMILY PROTEIN"/>
    <property type="match status" value="1"/>
</dbReference>
<dbReference type="KEGG" id="mrub:DEO27_026455"/>
<keyword evidence="3" id="KW-1185">Reference proteome</keyword>